<protein>
    <submittedName>
        <fullName evidence="1">Uncharacterized protein</fullName>
    </submittedName>
</protein>
<dbReference type="RefSeq" id="XP_058330049.1">
    <property type="nucleotide sequence ID" value="XM_058474309.1"/>
</dbReference>
<keyword evidence="2" id="KW-1185">Reference proteome</keyword>
<comment type="caution">
    <text evidence="1">The sequence shown here is derived from an EMBL/GenBank/DDBJ whole genome shotgun (WGS) entry which is preliminary data.</text>
</comment>
<evidence type="ECO:0000313" key="1">
    <source>
        <dbReference type="EMBL" id="KAJ5232056.1"/>
    </source>
</evidence>
<proteinExistence type="predicted"/>
<name>A0A9W9TMK4_9EURO</name>
<dbReference type="EMBL" id="JAPQKS010000004">
    <property type="protein sequence ID" value="KAJ5232056.1"/>
    <property type="molecule type" value="Genomic_DNA"/>
</dbReference>
<dbReference type="Proteomes" id="UP001150941">
    <property type="component" value="Unassembled WGS sequence"/>
</dbReference>
<evidence type="ECO:0000313" key="2">
    <source>
        <dbReference type="Proteomes" id="UP001150941"/>
    </source>
</evidence>
<sequence length="102" mass="11370">MPLTKLWFPADRRRIPQASGDSAPRIARRDSDLRFSMASSSLANLHINRVLVILATSIINHWIARAAAPGSDHGAYPVSQVLYRAQAYNTGSTWQSLILWPE</sequence>
<gene>
    <name evidence="1" type="ORF">N7468_005012</name>
</gene>
<reference evidence="1" key="2">
    <citation type="journal article" date="2023" name="IMA Fungus">
        <title>Comparative genomic study of the Penicillium genus elucidates a diverse pangenome and 15 lateral gene transfer events.</title>
        <authorList>
            <person name="Petersen C."/>
            <person name="Sorensen T."/>
            <person name="Nielsen M.R."/>
            <person name="Sondergaard T.E."/>
            <person name="Sorensen J.L."/>
            <person name="Fitzpatrick D.A."/>
            <person name="Frisvad J.C."/>
            <person name="Nielsen K.L."/>
        </authorList>
    </citation>
    <scope>NUCLEOTIDE SEQUENCE</scope>
    <source>
        <strain evidence="1">IBT 19713</strain>
    </source>
</reference>
<dbReference type="GeneID" id="83201612"/>
<organism evidence="1 2">
    <name type="scientific">Penicillium chermesinum</name>
    <dbReference type="NCBI Taxonomy" id="63820"/>
    <lineage>
        <taxon>Eukaryota</taxon>
        <taxon>Fungi</taxon>
        <taxon>Dikarya</taxon>
        <taxon>Ascomycota</taxon>
        <taxon>Pezizomycotina</taxon>
        <taxon>Eurotiomycetes</taxon>
        <taxon>Eurotiomycetidae</taxon>
        <taxon>Eurotiales</taxon>
        <taxon>Aspergillaceae</taxon>
        <taxon>Penicillium</taxon>
    </lineage>
</organism>
<dbReference type="AlphaFoldDB" id="A0A9W9TMK4"/>
<reference evidence="1" key="1">
    <citation type="submission" date="2022-11" db="EMBL/GenBank/DDBJ databases">
        <authorList>
            <person name="Petersen C."/>
        </authorList>
    </citation>
    <scope>NUCLEOTIDE SEQUENCE</scope>
    <source>
        <strain evidence="1">IBT 19713</strain>
    </source>
</reference>
<accession>A0A9W9TMK4</accession>